<accession>A0A1H3GCJ6</accession>
<protein>
    <submittedName>
        <fullName evidence="1">Uncharacterized protein</fullName>
    </submittedName>
</protein>
<dbReference type="RefSeq" id="WP_139175700.1">
    <property type="nucleotide sequence ID" value="NZ_FNPB01000005.1"/>
</dbReference>
<gene>
    <name evidence="1" type="ORF">SAMN04487946_10598</name>
</gene>
<organism evidence="1 2">
    <name type="scientific">Halobellus clavatus</name>
    <dbReference type="NCBI Taxonomy" id="660517"/>
    <lineage>
        <taxon>Archaea</taxon>
        <taxon>Methanobacteriati</taxon>
        <taxon>Methanobacteriota</taxon>
        <taxon>Stenosarchaea group</taxon>
        <taxon>Halobacteria</taxon>
        <taxon>Halobacteriales</taxon>
        <taxon>Haloferacaceae</taxon>
        <taxon>Halobellus</taxon>
    </lineage>
</organism>
<dbReference type="STRING" id="660517.SAMN04487946_10598"/>
<reference evidence="2" key="1">
    <citation type="submission" date="2016-10" db="EMBL/GenBank/DDBJ databases">
        <authorList>
            <person name="Varghese N."/>
            <person name="Submissions S."/>
        </authorList>
    </citation>
    <scope>NUCLEOTIDE SEQUENCE [LARGE SCALE GENOMIC DNA]</scope>
    <source>
        <strain evidence="2">CGMCC 1.10118</strain>
    </source>
</reference>
<proteinExistence type="predicted"/>
<keyword evidence="2" id="KW-1185">Reference proteome</keyword>
<sequence length="118" mass="13042">MRIECPYCDVEVDVTSLTSHVRRMEGDGHGAHGTVPTKRVDSPWNIRIETNPAEAKADQESDLDATYVEERIRRGRCPGCDLGVVGLKGGDGWLSSGRRRLACPNCGWESPEWVTIDS</sequence>
<dbReference type="AlphaFoldDB" id="A0A1H3GCJ6"/>
<name>A0A1H3GCJ6_9EURY</name>
<dbReference type="EMBL" id="FNPB01000005">
    <property type="protein sequence ID" value="SDY01072.1"/>
    <property type="molecule type" value="Genomic_DNA"/>
</dbReference>
<evidence type="ECO:0000313" key="2">
    <source>
        <dbReference type="Proteomes" id="UP000199170"/>
    </source>
</evidence>
<evidence type="ECO:0000313" key="1">
    <source>
        <dbReference type="EMBL" id="SDY01072.1"/>
    </source>
</evidence>
<dbReference type="Proteomes" id="UP000199170">
    <property type="component" value="Unassembled WGS sequence"/>
</dbReference>